<dbReference type="CDD" id="cd06171">
    <property type="entry name" value="Sigma70_r4"/>
    <property type="match status" value="1"/>
</dbReference>
<evidence type="ECO:0000256" key="4">
    <source>
        <dbReference type="ARBA" id="ARBA00023163"/>
    </source>
</evidence>
<dbReference type="InterPro" id="IPR036388">
    <property type="entry name" value="WH-like_DNA-bd_sf"/>
</dbReference>
<evidence type="ECO:0000259" key="6">
    <source>
        <dbReference type="Pfam" id="PF08281"/>
    </source>
</evidence>
<organism evidence="7 8">
    <name type="scientific">Methylorubrum extorquens (strain CM4 / NCIMB 13688)</name>
    <name type="common">Methylobacterium extorquens</name>
    <dbReference type="NCBI Taxonomy" id="440085"/>
    <lineage>
        <taxon>Bacteria</taxon>
        <taxon>Pseudomonadati</taxon>
        <taxon>Pseudomonadota</taxon>
        <taxon>Alphaproteobacteria</taxon>
        <taxon>Hyphomicrobiales</taxon>
        <taxon>Methylobacteriaceae</taxon>
        <taxon>Methylorubrum</taxon>
    </lineage>
</organism>
<dbReference type="GO" id="GO:0006352">
    <property type="term" value="P:DNA-templated transcription initiation"/>
    <property type="evidence" value="ECO:0007669"/>
    <property type="project" value="InterPro"/>
</dbReference>
<dbReference type="Pfam" id="PF08281">
    <property type="entry name" value="Sigma70_r4_2"/>
    <property type="match status" value="1"/>
</dbReference>
<dbReference type="InterPro" id="IPR013325">
    <property type="entry name" value="RNA_pol_sigma_r2"/>
</dbReference>
<dbReference type="Gene3D" id="1.10.10.10">
    <property type="entry name" value="Winged helix-like DNA-binding domain superfamily/Winged helix DNA-binding domain"/>
    <property type="match status" value="1"/>
</dbReference>
<keyword evidence="3" id="KW-0731">Sigma factor</keyword>
<evidence type="ECO:0000259" key="5">
    <source>
        <dbReference type="Pfam" id="PF04542"/>
    </source>
</evidence>
<geneLocation type="plasmid" evidence="7 8">
    <name>pCMU01</name>
</geneLocation>
<name>B7L2U0_METC4</name>
<sequence>MASSKVLYPVELACYEAQGGRCVQMRSIGQHLVEAWPRLFRYALTLTREPDAARDLMQQSALKALSTGATPSEPRAVRAYLFQIVRNAWIDRIRRARIIREGDVQDWPDDGFDDRLIDAIAVRQAFAALDPSCRSVVACVDVEGLTYRETAARLGIPVGTVMSRLHRARQTMLHRIAGQSDESEVR</sequence>
<dbReference type="InterPro" id="IPR014284">
    <property type="entry name" value="RNA_pol_sigma-70_dom"/>
</dbReference>
<dbReference type="AlphaFoldDB" id="B7L2U0"/>
<dbReference type="SUPFAM" id="SSF88946">
    <property type="entry name" value="Sigma2 domain of RNA polymerase sigma factors"/>
    <property type="match status" value="1"/>
</dbReference>
<dbReference type="InterPro" id="IPR007627">
    <property type="entry name" value="RNA_pol_sigma70_r2"/>
</dbReference>
<dbReference type="PANTHER" id="PTHR43133:SF25">
    <property type="entry name" value="RNA POLYMERASE SIGMA FACTOR RFAY-RELATED"/>
    <property type="match status" value="1"/>
</dbReference>
<accession>B7L2U0</accession>
<dbReference type="NCBIfam" id="TIGR02937">
    <property type="entry name" value="sigma70-ECF"/>
    <property type="match status" value="1"/>
</dbReference>
<protein>
    <submittedName>
        <fullName evidence="7">RNA polymerase, sigma-24 subunit, ECF subfamily</fullName>
    </submittedName>
</protein>
<dbReference type="InterPro" id="IPR039425">
    <property type="entry name" value="RNA_pol_sigma-70-like"/>
</dbReference>
<reference evidence="7 8" key="1">
    <citation type="submission" date="2008-12" db="EMBL/GenBank/DDBJ databases">
        <title>Complete sequence of plasmid1 of Methylobacterium chloromethanicum CM4.</title>
        <authorList>
            <consortium name="US DOE Joint Genome Institute"/>
            <person name="Lucas S."/>
            <person name="Copeland A."/>
            <person name="Lapidus A."/>
            <person name="Glavina del Rio T."/>
            <person name="Dalin E."/>
            <person name="Tice H."/>
            <person name="Bruce D."/>
            <person name="Goodwin L."/>
            <person name="Pitluck S."/>
            <person name="Chertkov O."/>
            <person name="Brettin T."/>
            <person name="Detter J.C."/>
            <person name="Han C."/>
            <person name="Larimer F."/>
            <person name="Land M."/>
            <person name="Hauser L."/>
            <person name="Kyrpides N."/>
            <person name="Mikhailova N."/>
            <person name="Marx C."/>
            <person name="Richardson P."/>
        </authorList>
    </citation>
    <scope>NUCLEOTIDE SEQUENCE [LARGE SCALE GENOMIC DNA]</scope>
    <source>
        <strain evidence="8">CM4 / NCIMB 13688</strain>
        <plasmid evidence="7 8">pCMU01</plasmid>
    </source>
</reference>
<keyword evidence="2" id="KW-0805">Transcription regulation</keyword>
<dbReference type="HOGENOM" id="CLU_047691_1_4_5"/>
<evidence type="ECO:0000256" key="3">
    <source>
        <dbReference type="ARBA" id="ARBA00023082"/>
    </source>
</evidence>
<dbReference type="EMBL" id="CP001299">
    <property type="protein sequence ID" value="ACK86148.1"/>
    <property type="molecule type" value="Genomic_DNA"/>
</dbReference>
<dbReference type="InterPro" id="IPR013324">
    <property type="entry name" value="RNA_pol_sigma_r3/r4-like"/>
</dbReference>
<dbReference type="Gene3D" id="1.10.1740.10">
    <property type="match status" value="1"/>
</dbReference>
<gene>
    <name evidence="7" type="ordered locus">Mchl_5390</name>
</gene>
<evidence type="ECO:0000256" key="1">
    <source>
        <dbReference type="ARBA" id="ARBA00010641"/>
    </source>
</evidence>
<comment type="similarity">
    <text evidence="1">Belongs to the sigma-70 factor family. ECF subfamily.</text>
</comment>
<evidence type="ECO:0000256" key="2">
    <source>
        <dbReference type="ARBA" id="ARBA00023015"/>
    </source>
</evidence>
<dbReference type="GO" id="GO:0016987">
    <property type="term" value="F:sigma factor activity"/>
    <property type="evidence" value="ECO:0007669"/>
    <property type="project" value="UniProtKB-KW"/>
</dbReference>
<evidence type="ECO:0000313" key="7">
    <source>
        <dbReference type="EMBL" id="ACK86148.1"/>
    </source>
</evidence>
<keyword evidence="7" id="KW-0614">Plasmid</keyword>
<dbReference type="KEGG" id="mch:Mchl_5390"/>
<dbReference type="GO" id="GO:0003677">
    <property type="term" value="F:DNA binding"/>
    <property type="evidence" value="ECO:0007669"/>
    <property type="project" value="InterPro"/>
</dbReference>
<dbReference type="PANTHER" id="PTHR43133">
    <property type="entry name" value="RNA POLYMERASE ECF-TYPE SIGMA FACTO"/>
    <property type="match status" value="1"/>
</dbReference>
<dbReference type="SUPFAM" id="SSF88659">
    <property type="entry name" value="Sigma3 and sigma4 domains of RNA polymerase sigma factors"/>
    <property type="match status" value="1"/>
</dbReference>
<dbReference type="InterPro" id="IPR013249">
    <property type="entry name" value="RNA_pol_sigma70_r4_t2"/>
</dbReference>
<feature type="domain" description="RNA polymerase sigma-70 region 2" evidence="5">
    <location>
        <begin position="37"/>
        <end position="97"/>
    </location>
</feature>
<dbReference type="Pfam" id="PF04542">
    <property type="entry name" value="Sigma70_r2"/>
    <property type="match status" value="1"/>
</dbReference>
<dbReference type="Proteomes" id="UP000002385">
    <property type="component" value="Plasmid pCMU01"/>
</dbReference>
<proteinExistence type="inferred from homology"/>
<reference evidence="7 8" key="2">
    <citation type="journal article" date="2012" name="J. Bacteriol.">
        <title>Complete genome sequences of six strains of the genus Methylobacterium.</title>
        <authorList>
            <person name="Marx C.J."/>
            <person name="Bringel F."/>
            <person name="Chistoserdova L."/>
            <person name="Moulin L."/>
            <person name="Farhan Ul Haque M."/>
            <person name="Fleischman D.E."/>
            <person name="Gruffaz C."/>
            <person name="Jourand P."/>
            <person name="Knief C."/>
            <person name="Lee M.C."/>
            <person name="Muller E.E."/>
            <person name="Nadalig T."/>
            <person name="Peyraud R."/>
            <person name="Roselli S."/>
            <person name="Russ L."/>
            <person name="Goodwin L.A."/>
            <person name="Ivanova N."/>
            <person name="Kyrpides N."/>
            <person name="Lajus A."/>
            <person name="Land M.L."/>
            <person name="Medigue C."/>
            <person name="Mikhailova N."/>
            <person name="Nolan M."/>
            <person name="Woyke T."/>
            <person name="Stolyar S."/>
            <person name="Vorholt J.A."/>
            <person name="Vuilleumier S."/>
        </authorList>
    </citation>
    <scope>NUCLEOTIDE SEQUENCE [LARGE SCALE GENOMIC DNA]</scope>
    <source>
        <strain evidence="8">CM4 / NCIMB 13688</strain>
        <plasmid evidence="7 8">pCMU01</plasmid>
    </source>
</reference>
<keyword evidence="4" id="KW-0804">Transcription</keyword>
<evidence type="ECO:0000313" key="8">
    <source>
        <dbReference type="Proteomes" id="UP000002385"/>
    </source>
</evidence>
<feature type="domain" description="RNA polymerase sigma factor 70 region 4 type 2" evidence="6">
    <location>
        <begin position="121"/>
        <end position="172"/>
    </location>
</feature>